<accession>A0A2P5ESM0</accession>
<gene>
    <name evidence="2" type="ORF">TorRG33x02_156090</name>
</gene>
<sequence>PLTKILYHSEKLHHRPLPRLPPIPHWVLICNNLILLNLGIRSLVGTIAKVRKSLANYRGIWEIGHRGLNFSLILHMSVTKMALSKPNSSSNRHYFRASSSDRHCFRLTHLGLGDELHLR</sequence>
<reference evidence="3" key="1">
    <citation type="submission" date="2016-06" db="EMBL/GenBank/DDBJ databases">
        <title>Parallel loss of symbiosis genes in relatives of nitrogen-fixing non-legume Parasponia.</title>
        <authorList>
            <person name="Van Velzen R."/>
            <person name="Holmer R."/>
            <person name="Bu F."/>
            <person name="Rutten L."/>
            <person name="Van Zeijl A."/>
            <person name="Liu W."/>
            <person name="Santuari L."/>
            <person name="Cao Q."/>
            <person name="Sharma T."/>
            <person name="Shen D."/>
            <person name="Roswanjaya Y."/>
            <person name="Wardhani T."/>
            <person name="Kalhor M.S."/>
            <person name="Jansen J."/>
            <person name="Van den Hoogen J."/>
            <person name="Gungor B."/>
            <person name="Hartog M."/>
            <person name="Hontelez J."/>
            <person name="Verver J."/>
            <person name="Yang W.-C."/>
            <person name="Schijlen E."/>
            <person name="Repin R."/>
            <person name="Schilthuizen M."/>
            <person name="Schranz E."/>
            <person name="Heidstra R."/>
            <person name="Miyata K."/>
            <person name="Fedorova E."/>
            <person name="Kohlen W."/>
            <person name="Bisseling T."/>
            <person name="Smit S."/>
            <person name="Geurts R."/>
        </authorList>
    </citation>
    <scope>NUCLEOTIDE SEQUENCE [LARGE SCALE GENOMIC DNA]</scope>
    <source>
        <strain evidence="3">cv. RG33-2</strain>
    </source>
</reference>
<proteinExistence type="predicted"/>
<evidence type="ECO:0000256" key="1">
    <source>
        <dbReference type="SAM" id="Phobius"/>
    </source>
</evidence>
<dbReference type="EMBL" id="JXTC01000104">
    <property type="protein sequence ID" value="PON88544.1"/>
    <property type="molecule type" value="Genomic_DNA"/>
</dbReference>
<evidence type="ECO:0000313" key="2">
    <source>
        <dbReference type="EMBL" id="PON88544.1"/>
    </source>
</evidence>
<feature type="non-terminal residue" evidence="2">
    <location>
        <position position="1"/>
    </location>
</feature>
<dbReference type="AlphaFoldDB" id="A0A2P5ESM0"/>
<organism evidence="2 3">
    <name type="scientific">Trema orientale</name>
    <name type="common">Charcoal tree</name>
    <name type="synonym">Celtis orientalis</name>
    <dbReference type="NCBI Taxonomy" id="63057"/>
    <lineage>
        <taxon>Eukaryota</taxon>
        <taxon>Viridiplantae</taxon>
        <taxon>Streptophyta</taxon>
        <taxon>Embryophyta</taxon>
        <taxon>Tracheophyta</taxon>
        <taxon>Spermatophyta</taxon>
        <taxon>Magnoliopsida</taxon>
        <taxon>eudicotyledons</taxon>
        <taxon>Gunneridae</taxon>
        <taxon>Pentapetalae</taxon>
        <taxon>rosids</taxon>
        <taxon>fabids</taxon>
        <taxon>Rosales</taxon>
        <taxon>Cannabaceae</taxon>
        <taxon>Trema</taxon>
    </lineage>
</organism>
<keyword evidence="3" id="KW-1185">Reference proteome</keyword>
<keyword evidence="1" id="KW-1133">Transmembrane helix</keyword>
<dbReference type="InParanoid" id="A0A2P5ESM0"/>
<keyword evidence="1" id="KW-0812">Transmembrane</keyword>
<dbReference type="Proteomes" id="UP000237000">
    <property type="component" value="Unassembled WGS sequence"/>
</dbReference>
<comment type="caution">
    <text evidence="2">The sequence shown here is derived from an EMBL/GenBank/DDBJ whole genome shotgun (WGS) entry which is preliminary data.</text>
</comment>
<protein>
    <submittedName>
        <fullName evidence="2">Uncharacterized protein</fullName>
    </submittedName>
</protein>
<evidence type="ECO:0000313" key="3">
    <source>
        <dbReference type="Proteomes" id="UP000237000"/>
    </source>
</evidence>
<feature type="transmembrane region" description="Helical" evidence="1">
    <location>
        <begin position="23"/>
        <end position="44"/>
    </location>
</feature>
<name>A0A2P5ESM0_TREOI</name>
<keyword evidence="1" id="KW-0472">Membrane</keyword>